<keyword evidence="2" id="KW-0732">Signal</keyword>
<evidence type="ECO:0000256" key="2">
    <source>
        <dbReference type="SAM" id="SignalP"/>
    </source>
</evidence>
<proteinExistence type="predicted"/>
<keyword evidence="4" id="KW-1185">Reference proteome</keyword>
<dbReference type="RefSeq" id="WP_068710574.1">
    <property type="nucleotide sequence ID" value="NZ_BAAAXQ010000020.1"/>
</dbReference>
<comment type="caution">
    <text evidence="3">The sequence shown here is derived from an EMBL/GenBank/DDBJ whole genome shotgun (WGS) entry which is preliminary data.</text>
</comment>
<feature type="region of interest" description="Disordered" evidence="1">
    <location>
        <begin position="102"/>
        <end position="121"/>
    </location>
</feature>
<reference evidence="4" key="1">
    <citation type="journal article" date="2019" name="Int. J. Syst. Evol. Microbiol.">
        <title>The Global Catalogue of Microorganisms (GCM) 10K type strain sequencing project: providing services to taxonomists for standard genome sequencing and annotation.</title>
        <authorList>
            <consortium name="The Broad Institute Genomics Platform"/>
            <consortium name="The Broad Institute Genome Sequencing Center for Infectious Disease"/>
            <person name="Wu L."/>
            <person name="Ma J."/>
        </authorList>
    </citation>
    <scope>NUCLEOTIDE SEQUENCE [LARGE SCALE GENOMIC DNA]</scope>
    <source>
        <strain evidence="4">JCM 8736</strain>
    </source>
</reference>
<evidence type="ECO:0008006" key="5">
    <source>
        <dbReference type="Google" id="ProtNLM"/>
    </source>
</evidence>
<gene>
    <name evidence="3" type="ORF">GCM10019998_06980</name>
</gene>
<evidence type="ECO:0000313" key="4">
    <source>
        <dbReference type="Proteomes" id="UP001501577"/>
    </source>
</evidence>
<evidence type="ECO:0000313" key="3">
    <source>
        <dbReference type="EMBL" id="GAA3013463.1"/>
    </source>
</evidence>
<feature type="signal peptide" evidence="2">
    <location>
        <begin position="1"/>
        <end position="19"/>
    </location>
</feature>
<sequence length="121" mass="13538">MKKIVVLLFTIFTIFSLSACSGNSVHEDLQANNWNVVSTKGDAYSANFGKDTVTFDLAGFPFGYSYSLDEDETKIVFQPSEGDESIEYNIEKQNDEFVLTATTEESREENGDLTLTPIEQE</sequence>
<protein>
    <recommendedName>
        <fullName evidence="5">DUF5640 domain-containing protein</fullName>
    </recommendedName>
</protein>
<feature type="chain" id="PRO_5045472923" description="DUF5640 domain-containing protein" evidence="2">
    <location>
        <begin position="20"/>
        <end position="121"/>
    </location>
</feature>
<dbReference type="Proteomes" id="UP001501577">
    <property type="component" value="Unassembled WGS sequence"/>
</dbReference>
<organism evidence="3 4">
    <name type="scientific">Tetragenococcus solitarius</name>
    <dbReference type="NCBI Taxonomy" id="71453"/>
    <lineage>
        <taxon>Bacteria</taxon>
        <taxon>Bacillati</taxon>
        <taxon>Bacillota</taxon>
        <taxon>Bacilli</taxon>
        <taxon>Lactobacillales</taxon>
        <taxon>Enterococcaceae</taxon>
        <taxon>Tetragenococcus</taxon>
    </lineage>
</organism>
<name>A0ABP6KN56_9ENTE</name>
<evidence type="ECO:0000256" key="1">
    <source>
        <dbReference type="SAM" id="MobiDB-lite"/>
    </source>
</evidence>
<dbReference type="EMBL" id="BAAAXQ010000020">
    <property type="protein sequence ID" value="GAA3013463.1"/>
    <property type="molecule type" value="Genomic_DNA"/>
</dbReference>
<dbReference type="PROSITE" id="PS51257">
    <property type="entry name" value="PROKAR_LIPOPROTEIN"/>
    <property type="match status" value="1"/>
</dbReference>
<accession>A0ABP6KN56</accession>